<evidence type="ECO:0000313" key="8">
    <source>
        <dbReference type="EMBL" id="AIE99381.1"/>
    </source>
</evidence>
<dbReference type="Gene3D" id="3.30.30.170">
    <property type="match status" value="1"/>
</dbReference>
<dbReference type="SUPFAM" id="SSF100966">
    <property type="entry name" value="Translation initiation factor 2 beta, aIF2beta, N-terminal domain"/>
    <property type="match status" value="1"/>
</dbReference>
<dbReference type="PANTHER" id="PTHR23001">
    <property type="entry name" value="EUKARYOTIC TRANSLATION INITIATION FACTOR"/>
    <property type="match status" value="1"/>
</dbReference>
<dbReference type="FunFam" id="3.30.30.170:FF:000001">
    <property type="entry name" value="Eukaryotic translation initiation factor 2 subunit"/>
    <property type="match status" value="1"/>
</dbReference>
<accession>A0A075GBL1</accession>
<dbReference type="InterPro" id="IPR045196">
    <property type="entry name" value="IF2/IF5"/>
</dbReference>
<feature type="domain" description="Translation initiation factor IF2/IF5" evidence="7">
    <location>
        <begin position="27"/>
        <end position="134"/>
    </location>
</feature>
<comment type="similarity">
    <text evidence="1">Belongs to the eIF-2-beta/eIF-5 family.</text>
</comment>
<dbReference type="Pfam" id="PF01873">
    <property type="entry name" value="eIF-5_eIF-2B"/>
    <property type="match status" value="1"/>
</dbReference>
<evidence type="ECO:0000256" key="4">
    <source>
        <dbReference type="ARBA" id="ARBA00022917"/>
    </source>
</evidence>
<evidence type="ECO:0000256" key="5">
    <source>
        <dbReference type="ARBA" id="ARBA00031466"/>
    </source>
</evidence>
<evidence type="ECO:0000259" key="7">
    <source>
        <dbReference type="SMART" id="SM00653"/>
    </source>
</evidence>
<dbReference type="InterPro" id="IPR016190">
    <property type="entry name" value="Transl_init_fac_IF2/IF5_Zn-bd"/>
</dbReference>
<keyword evidence="4" id="KW-0648">Protein biosynthesis</keyword>
<organism evidence="8">
    <name type="scientific">uncultured marine thaumarchaeote KM3_10_C07</name>
    <dbReference type="NCBI Taxonomy" id="1455986"/>
    <lineage>
        <taxon>Archaea</taxon>
        <taxon>Nitrososphaerota</taxon>
        <taxon>environmental samples</taxon>
    </lineage>
</organism>
<dbReference type="PANTHER" id="PTHR23001:SF3">
    <property type="entry name" value="EUKARYOTIC TRANSLATION INITIATION FACTOR 2 SUBUNIT 2"/>
    <property type="match status" value="1"/>
</dbReference>
<dbReference type="SMART" id="SM00653">
    <property type="entry name" value="eIF2B_5"/>
    <property type="match status" value="1"/>
</dbReference>
<evidence type="ECO:0000256" key="3">
    <source>
        <dbReference type="ARBA" id="ARBA00022540"/>
    </source>
</evidence>
<proteinExistence type="inferred from homology"/>
<name>A0A075GBL1_9ARCH</name>
<keyword evidence="3 8" id="KW-0396">Initiation factor</keyword>
<dbReference type="InterPro" id="IPR016189">
    <property type="entry name" value="Transl_init_fac_IF2/IF5_N"/>
</dbReference>
<dbReference type="EMBL" id="KF900562">
    <property type="protein sequence ID" value="AIE99381.1"/>
    <property type="molecule type" value="Genomic_DNA"/>
</dbReference>
<dbReference type="NCBIfam" id="NF003067">
    <property type="entry name" value="PRK03988.1"/>
    <property type="match status" value="1"/>
</dbReference>
<evidence type="ECO:0000256" key="1">
    <source>
        <dbReference type="ARBA" id="ARBA00010397"/>
    </source>
</evidence>
<evidence type="ECO:0000256" key="2">
    <source>
        <dbReference type="ARBA" id="ARBA00022314"/>
    </source>
</evidence>
<protein>
    <recommendedName>
        <fullName evidence="2">Translation initiation factor 2 subunit beta</fullName>
    </recommendedName>
    <alternativeName>
        <fullName evidence="5">aIF2-beta</fullName>
    </alternativeName>
    <alternativeName>
        <fullName evidence="6">eIF-2-beta</fullName>
    </alternativeName>
</protein>
<dbReference type="AlphaFoldDB" id="A0A075GBL1"/>
<dbReference type="SUPFAM" id="SSF75689">
    <property type="entry name" value="Zinc-binding domain of translation initiation factor 2 beta"/>
    <property type="match status" value="1"/>
</dbReference>
<dbReference type="InterPro" id="IPR002735">
    <property type="entry name" value="Transl_init_fac_IF2/IF5_dom"/>
</dbReference>
<evidence type="ECO:0000256" key="6">
    <source>
        <dbReference type="ARBA" id="ARBA00032408"/>
    </source>
</evidence>
<sequence length="140" mass="16310">MLMKDDSYNELLTRIGDQLSKVEVKKTDRIEIPKAETFWIGQKTFFRNFGVYPKLLRRTMEHFMMFLSKELATSASLDGDRAIFIGRKTPDSFDFILKRYIRQYVVCTVCDSYDTSLEKVKRLYFINCEACGAKTTAGSR</sequence>
<reference evidence="8" key="1">
    <citation type="journal article" date="2014" name="Genome Biol. Evol.">
        <title>Pangenome evidence for extensive interdomain horizontal transfer affecting lineage core and shell genes in uncultured planktonic thaumarchaeota and euryarchaeota.</title>
        <authorList>
            <person name="Deschamps P."/>
            <person name="Zivanovic Y."/>
            <person name="Moreira D."/>
            <person name="Rodriguez-Valera F."/>
            <person name="Lopez-Garcia P."/>
        </authorList>
    </citation>
    <scope>NUCLEOTIDE SEQUENCE</scope>
</reference>
<dbReference type="GO" id="GO:0003743">
    <property type="term" value="F:translation initiation factor activity"/>
    <property type="evidence" value="ECO:0007669"/>
    <property type="project" value="UniProtKB-KW"/>
</dbReference>